<dbReference type="GO" id="GO:0005634">
    <property type="term" value="C:nucleus"/>
    <property type="evidence" value="ECO:0007669"/>
    <property type="project" value="UniProtKB-SubCell"/>
</dbReference>
<dbReference type="InterPro" id="IPR017930">
    <property type="entry name" value="Myb_dom"/>
</dbReference>
<dbReference type="NCBIfam" id="TIGR01557">
    <property type="entry name" value="myb_SHAQKYF"/>
    <property type="match status" value="1"/>
</dbReference>
<feature type="domain" description="HTH myb-type" evidence="5">
    <location>
        <begin position="181"/>
        <end position="218"/>
    </location>
</feature>
<dbReference type="InterPro" id="IPR009057">
    <property type="entry name" value="Homeodomain-like_sf"/>
</dbReference>
<comment type="subcellular location">
    <subcellularLocation>
        <location evidence="1">Nucleus</location>
    </subcellularLocation>
</comment>
<reference evidence="6" key="1">
    <citation type="submission" date="2014-07" db="EMBL/GenBank/DDBJ databases">
        <title>Identification of a novel salt tolerance gene in wild soybean by whole-genome sequencing.</title>
        <authorList>
            <person name="Lam H.-M."/>
            <person name="Qi X."/>
            <person name="Li M.-W."/>
            <person name="Liu X."/>
            <person name="Xie M."/>
            <person name="Ni M."/>
            <person name="Xu X."/>
        </authorList>
    </citation>
    <scope>NUCLEOTIDE SEQUENCE [LARGE SCALE GENOMIC DNA]</scope>
    <source>
        <tissue evidence="6">Root</tissue>
    </source>
</reference>
<dbReference type="PANTHER" id="PTHR44042">
    <property type="entry name" value="DUPLICATED HOMEODOMAIN-LIKE SUPERFAMILY PROTEIN-RELATED"/>
    <property type="match status" value="1"/>
</dbReference>
<dbReference type="EMBL" id="KN654072">
    <property type="protein sequence ID" value="KHN26092.1"/>
    <property type="molecule type" value="Genomic_DNA"/>
</dbReference>
<dbReference type="Gene3D" id="1.10.10.60">
    <property type="entry name" value="Homeodomain-like"/>
    <property type="match status" value="2"/>
</dbReference>
<dbReference type="InterPro" id="IPR001005">
    <property type="entry name" value="SANT/Myb"/>
</dbReference>
<accession>A0A0B2R2F1</accession>
<evidence type="ECO:0000256" key="4">
    <source>
        <dbReference type="ARBA" id="ARBA00023242"/>
    </source>
</evidence>
<dbReference type="SUPFAM" id="SSF46689">
    <property type="entry name" value="Homeodomain-like"/>
    <property type="match status" value="2"/>
</dbReference>
<name>A0A0B2R2F1_GLYSO</name>
<keyword evidence="3" id="KW-0804">Transcription</keyword>
<dbReference type="FunFam" id="1.10.10.60:FF:000154">
    <property type="entry name" value="Transcription factor SRM1"/>
    <property type="match status" value="1"/>
</dbReference>
<dbReference type="PROSITE" id="PS51294">
    <property type="entry name" value="HTH_MYB"/>
    <property type="match status" value="1"/>
</dbReference>
<protein>
    <submittedName>
        <fullName evidence="6">Transcription factor MYB1R1</fullName>
    </submittedName>
</protein>
<dbReference type="GO" id="GO:0003677">
    <property type="term" value="F:DNA binding"/>
    <property type="evidence" value="ECO:0007669"/>
    <property type="project" value="InterPro"/>
</dbReference>
<evidence type="ECO:0000256" key="1">
    <source>
        <dbReference type="ARBA" id="ARBA00004123"/>
    </source>
</evidence>
<sequence>MKWESITLSSPTPCTPNSNTNWLVMEDNNSSSTKWTSEDKKLFENALAVHDKDTPDQWHKVAKMILGKIVVDVIRKYKELEVDISNIETVLIPVPGYSSIATSPFTLDWVNTHGYDGFKGYGKRSSSLRPIEHERKKGVPRTEDEHKTGGWSLKLIGVWTRILYLEFELPFNVPCILFLLGLKKYGKGDWTNICCNFVITRTPTQVGSHAQKYFIRQLSGGKDKSRASIHDKTTVNLTETITTSSEDTNRSTSPHVLSSNNSQILLLLHQELVFNGVAFDLNFAPCLVVALFITLAMTLNPGHERIFMSHYGANSFGVKIEGQNIHESSYLGPQTQNMVFQMQQSSQH</sequence>
<dbReference type="PANTHER" id="PTHR44042:SF41">
    <property type="entry name" value="DUPLICATED HOMEODOMAIN-LIKE SUPERFAMILY PROTEIN-RELATED"/>
    <property type="match status" value="1"/>
</dbReference>
<dbReference type="AlphaFoldDB" id="A0A0B2R2F1"/>
<dbReference type="Proteomes" id="UP000053555">
    <property type="component" value="Unassembled WGS sequence"/>
</dbReference>
<gene>
    <name evidence="6" type="ORF">glysoja_047227</name>
</gene>
<proteinExistence type="predicted"/>
<dbReference type="InterPro" id="IPR006447">
    <property type="entry name" value="Myb_dom_plants"/>
</dbReference>
<dbReference type="CDD" id="cd00167">
    <property type="entry name" value="SANT"/>
    <property type="match status" value="2"/>
</dbReference>
<dbReference type="SMART" id="SM00717">
    <property type="entry name" value="SANT"/>
    <property type="match status" value="2"/>
</dbReference>
<organism evidence="6">
    <name type="scientific">Glycine soja</name>
    <name type="common">Wild soybean</name>
    <dbReference type="NCBI Taxonomy" id="3848"/>
    <lineage>
        <taxon>Eukaryota</taxon>
        <taxon>Viridiplantae</taxon>
        <taxon>Streptophyta</taxon>
        <taxon>Embryophyta</taxon>
        <taxon>Tracheophyta</taxon>
        <taxon>Spermatophyta</taxon>
        <taxon>Magnoliopsida</taxon>
        <taxon>eudicotyledons</taxon>
        <taxon>Gunneridae</taxon>
        <taxon>Pentapetalae</taxon>
        <taxon>rosids</taxon>
        <taxon>fabids</taxon>
        <taxon>Fabales</taxon>
        <taxon>Fabaceae</taxon>
        <taxon>Papilionoideae</taxon>
        <taxon>50 kb inversion clade</taxon>
        <taxon>NPAAA clade</taxon>
        <taxon>indigoferoid/millettioid clade</taxon>
        <taxon>Phaseoleae</taxon>
        <taxon>Glycine</taxon>
        <taxon>Glycine subgen. Soja</taxon>
    </lineage>
</organism>
<evidence type="ECO:0000313" key="6">
    <source>
        <dbReference type="EMBL" id="KHN26092.1"/>
    </source>
</evidence>
<dbReference type="Pfam" id="PF23082">
    <property type="entry name" value="Myb_DNA-binding_2"/>
    <property type="match status" value="1"/>
</dbReference>
<evidence type="ECO:0000259" key="5">
    <source>
        <dbReference type="PROSITE" id="PS51294"/>
    </source>
</evidence>
<keyword evidence="4" id="KW-0539">Nucleus</keyword>
<keyword evidence="2" id="KW-0805">Transcription regulation</keyword>
<evidence type="ECO:0000256" key="2">
    <source>
        <dbReference type="ARBA" id="ARBA00023015"/>
    </source>
</evidence>
<evidence type="ECO:0000256" key="3">
    <source>
        <dbReference type="ARBA" id="ARBA00023163"/>
    </source>
</evidence>